<dbReference type="Pfam" id="PF04672">
    <property type="entry name" value="Methyltransf_19"/>
    <property type="match status" value="1"/>
</dbReference>
<name>A0A6L9QAU8_9ACTN</name>
<gene>
    <name evidence="2" type="ORF">G3I70_08945</name>
</gene>
<dbReference type="Proteomes" id="UP000475532">
    <property type="component" value="Unassembled WGS sequence"/>
</dbReference>
<dbReference type="InterPro" id="IPR006764">
    <property type="entry name" value="SAM_dep_MeTrfase_SAV2177_type"/>
</dbReference>
<dbReference type="CDD" id="cd02440">
    <property type="entry name" value="AdoMet_MTases"/>
    <property type="match status" value="1"/>
</dbReference>
<dbReference type="RefSeq" id="WP_163054384.1">
    <property type="nucleotide sequence ID" value="NZ_JAAGLI010000213.1"/>
</dbReference>
<dbReference type="InterPro" id="IPR029063">
    <property type="entry name" value="SAM-dependent_MTases_sf"/>
</dbReference>
<evidence type="ECO:0000313" key="2">
    <source>
        <dbReference type="EMBL" id="NEA22617.1"/>
    </source>
</evidence>
<evidence type="ECO:0000313" key="3">
    <source>
        <dbReference type="Proteomes" id="UP000475532"/>
    </source>
</evidence>
<protein>
    <submittedName>
        <fullName evidence="2">SAM-dependent methyltransferase</fullName>
    </submittedName>
</protein>
<reference evidence="2 3" key="1">
    <citation type="submission" date="2020-01" db="EMBL/GenBank/DDBJ databases">
        <title>Insect and environment-associated Actinomycetes.</title>
        <authorList>
            <person name="Currrie C."/>
            <person name="Chevrette M."/>
            <person name="Carlson C."/>
            <person name="Stubbendieck R."/>
            <person name="Wendt-Pienkowski E."/>
        </authorList>
    </citation>
    <scope>NUCLEOTIDE SEQUENCE [LARGE SCALE GENOMIC DNA]</scope>
    <source>
        <strain evidence="2 3">SID10258</strain>
    </source>
</reference>
<keyword evidence="2" id="KW-0489">Methyltransferase</keyword>
<dbReference type="SUPFAM" id="SSF53335">
    <property type="entry name" value="S-adenosyl-L-methionine-dependent methyltransferases"/>
    <property type="match status" value="1"/>
</dbReference>
<dbReference type="AlphaFoldDB" id="A0A6L9QAU8"/>
<feature type="compositionally biased region" description="Basic and acidic residues" evidence="1">
    <location>
        <begin position="237"/>
        <end position="247"/>
    </location>
</feature>
<dbReference type="EMBL" id="JAAGLI010000213">
    <property type="protein sequence ID" value="NEA22617.1"/>
    <property type="molecule type" value="Genomic_DNA"/>
</dbReference>
<comment type="caution">
    <text evidence="2">The sequence shown here is derived from an EMBL/GenBank/DDBJ whole genome shotgun (WGS) entry which is preliminary data.</text>
</comment>
<feature type="region of interest" description="Disordered" evidence="1">
    <location>
        <begin position="237"/>
        <end position="257"/>
    </location>
</feature>
<organism evidence="2 3">
    <name type="scientific">Actinomadura bangladeshensis</name>
    <dbReference type="NCBI Taxonomy" id="453573"/>
    <lineage>
        <taxon>Bacteria</taxon>
        <taxon>Bacillati</taxon>
        <taxon>Actinomycetota</taxon>
        <taxon>Actinomycetes</taxon>
        <taxon>Streptosporangiales</taxon>
        <taxon>Thermomonosporaceae</taxon>
        <taxon>Actinomadura</taxon>
    </lineage>
</organism>
<keyword evidence="2" id="KW-0808">Transferase</keyword>
<accession>A0A6L9QAU8</accession>
<dbReference type="GO" id="GO:0032259">
    <property type="term" value="P:methylation"/>
    <property type="evidence" value="ECO:0007669"/>
    <property type="project" value="UniProtKB-KW"/>
</dbReference>
<evidence type="ECO:0000256" key="1">
    <source>
        <dbReference type="SAM" id="MobiDB-lite"/>
    </source>
</evidence>
<dbReference type="GO" id="GO:0008168">
    <property type="term" value="F:methyltransferase activity"/>
    <property type="evidence" value="ECO:0007669"/>
    <property type="project" value="UniProtKB-KW"/>
</dbReference>
<dbReference type="PIRSF" id="PIRSF017393">
    <property type="entry name" value="MTase_SAV2177"/>
    <property type="match status" value="1"/>
</dbReference>
<proteinExistence type="predicted"/>
<dbReference type="Gene3D" id="3.40.50.150">
    <property type="entry name" value="Vaccinia Virus protein VP39"/>
    <property type="match status" value="1"/>
</dbReference>
<sequence length="257" mass="27899">MSPNTPGDIDVTRPSPARVYDYLLGGKDNYSVDRQAAEHFLSEWPAIAANARANRAWMVRVVRFLAGEAGIDQFLDVGSGLPTADNLHQVAQRITPGARVVYVDNDPIVLAHGRAILEDNVGSRYFEGDAAEPDAIVDRAAEHLDMSRPVAVLLTSVLHYVPRDPAEVTGRLMERCAPGSYLAVAHITTEGASPELLERITEQFNGGLIPRPTPTIEGIFGGLELVPPGLVDVQDWRPDEPGERSELRLLGGVARKP</sequence>